<reference evidence="2" key="1">
    <citation type="submission" date="2015-10" db="EMBL/GenBank/DDBJ databases">
        <authorList>
            <person name="Regsiter A."/>
            <person name="william w."/>
        </authorList>
    </citation>
    <scope>NUCLEOTIDE SEQUENCE [LARGE SCALE GENOMIC DNA]</scope>
</reference>
<keyword evidence="2" id="KW-1185">Reference proteome</keyword>
<accession>A0A1J1LQB2</accession>
<protein>
    <submittedName>
        <fullName evidence="1">Uncharacterized protein</fullName>
    </submittedName>
</protein>
<dbReference type="Proteomes" id="UP000184315">
    <property type="component" value="Unassembled WGS sequence"/>
</dbReference>
<dbReference type="AlphaFoldDB" id="A0A1J1LQB2"/>
<organism evidence="1 2">
    <name type="scientific">Planktothrix tepida PCC 9214</name>
    <dbReference type="NCBI Taxonomy" id="671072"/>
    <lineage>
        <taxon>Bacteria</taxon>
        <taxon>Bacillati</taxon>
        <taxon>Cyanobacteriota</taxon>
        <taxon>Cyanophyceae</taxon>
        <taxon>Oscillatoriophycideae</taxon>
        <taxon>Oscillatoriales</taxon>
        <taxon>Microcoleaceae</taxon>
        <taxon>Planktothrix</taxon>
    </lineage>
</organism>
<proteinExistence type="predicted"/>
<dbReference type="EMBL" id="CZDF01000171">
    <property type="protein sequence ID" value="CUR34430.1"/>
    <property type="molecule type" value="Genomic_DNA"/>
</dbReference>
<evidence type="ECO:0000313" key="1">
    <source>
        <dbReference type="EMBL" id="CUR34430.1"/>
    </source>
</evidence>
<dbReference type="RefSeq" id="WP_072720936.1">
    <property type="nucleotide sequence ID" value="NZ_LN889812.1"/>
</dbReference>
<dbReference type="OrthoDB" id="527753at2"/>
<evidence type="ECO:0000313" key="2">
    <source>
        <dbReference type="Proteomes" id="UP000184315"/>
    </source>
</evidence>
<sequence>MVNSDPLTIAETAIAEFERSKVPGVWTGLNKQQIIAEMRSRLLNPFNINQGSQPFCGPAAIIFELARKQPTAYIQLCRNLFQIGGFHTQTNRWIPSPIYLQQSPVNVKIPQVDWMVLSTLRESENLIFSVDPNAPQLFRNLAGITKPWEIGGWTQEILGYQTIHYNYAYLFGDLEAIQKANQIVKSGGVAFALINDLGLLLNKPSVFSYPSHWVALLDELNIDYNKNMIEFNLFTWGKEMQITIDLTIFKTHFWEVVTGI</sequence>
<gene>
    <name evidence="1" type="ORF">PL9214640437</name>
</gene>
<dbReference type="STRING" id="671072.PL9214640437"/>
<name>A0A1J1LQB2_9CYAN</name>